<evidence type="ECO:0000256" key="3">
    <source>
        <dbReference type="ARBA" id="ARBA00022695"/>
    </source>
</evidence>
<keyword evidence="5" id="KW-0255">Endonuclease</keyword>
<keyword evidence="6" id="KW-0378">Hydrolase</keyword>
<sequence>MFVIVSIDDILIYSRNEEDHSSHLIIVLQTLKDKELYAKFSKSSEKSSQELTPALVLTLPKGTQGFVVYDAIILYGVHVDVFTDHKSLQYVFTQKELNLRQRRWLELLKDYGISILYHPGKATVVVDSLSRALEFKVDDWVYLKVSPMKGVMRFGKKRKLSPRYIGPYRISKRMGNVTYELELPQELATVDLVFHISMLKKCMDDPSLIIPTENIEIKDNLSYEEILVQILDRQVRKLRTKEVALVKVLWRNQFVEEATWEAEKDMKKRYPHLFESGESADQGSNLKRSVSRLAYPSGQLVPGRDVVTGMIQVIDFTVYALLDPGASLSFVTPYVAMNFDVILEQLSEPFSVSTPIGESILAERVYSDCPISVNHKSTMADLVELDMVDFDAILGMD</sequence>
<dbReference type="Pfam" id="PF00385">
    <property type="entry name" value="Chromo"/>
    <property type="match status" value="1"/>
</dbReference>
<dbReference type="CDD" id="cd00303">
    <property type="entry name" value="retropepsin_like"/>
    <property type="match status" value="1"/>
</dbReference>
<gene>
    <name evidence="11" type="ORF">MTR67_035892</name>
</gene>
<protein>
    <recommendedName>
        <fullName evidence="1">RNA-directed DNA polymerase</fullName>
        <ecNumber evidence="1">2.7.7.49</ecNumber>
    </recommendedName>
</protein>
<evidence type="ECO:0000256" key="4">
    <source>
        <dbReference type="ARBA" id="ARBA00022722"/>
    </source>
</evidence>
<proteinExistence type="predicted"/>
<evidence type="ECO:0000313" key="12">
    <source>
        <dbReference type="Proteomes" id="UP001234989"/>
    </source>
</evidence>
<accession>A0AAF0UAQ6</accession>
<dbReference type="SUPFAM" id="SSF56672">
    <property type="entry name" value="DNA/RNA polymerases"/>
    <property type="match status" value="1"/>
</dbReference>
<reference evidence="11" key="1">
    <citation type="submission" date="2023-08" db="EMBL/GenBank/DDBJ databases">
        <title>A de novo genome assembly of Solanum verrucosum Schlechtendal, a Mexican diploid species geographically isolated from the other diploid A-genome species in potato relatives.</title>
        <authorList>
            <person name="Hosaka K."/>
        </authorList>
    </citation>
    <scope>NUCLEOTIDE SEQUENCE</scope>
    <source>
        <tissue evidence="11">Young leaves</tissue>
    </source>
</reference>
<feature type="domain" description="Chromo" evidence="8">
    <location>
        <begin position="229"/>
        <end position="275"/>
    </location>
</feature>
<dbReference type="InterPro" id="IPR021109">
    <property type="entry name" value="Peptidase_aspartic_dom_sf"/>
</dbReference>
<evidence type="ECO:0000259" key="9">
    <source>
        <dbReference type="Pfam" id="PF17917"/>
    </source>
</evidence>
<dbReference type="EMBL" id="CP133619">
    <property type="protein sequence ID" value="WMV42507.1"/>
    <property type="molecule type" value="Genomic_DNA"/>
</dbReference>
<dbReference type="AlphaFoldDB" id="A0AAF0UAQ6"/>
<evidence type="ECO:0000256" key="1">
    <source>
        <dbReference type="ARBA" id="ARBA00012493"/>
    </source>
</evidence>
<dbReference type="Proteomes" id="UP001234989">
    <property type="component" value="Chromosome 8"/>
</dbReference>
<feature type="domain" description="Tf2-1-like SH3-like" evidence="10">
    <location>
        <begin position="139"/>
        <end position="202"/>
    </location>
</feature>
<dbReference type="Gene3D" id="3.30.70.270">
    <property type="match status" value="1"/>
</dbReference>
<keyword evidence="2" id="KW-0808">Transferase</keyword>
<dbReference type="PANTHER" id="PTHR46148:SF56">
    <property type="entry name" value="RETROTRANSPOSON PROTEIN"/>
    <property type="match status" value="1"/>
</dbReference>
<dbReference type="GO" id="GO:0016787">
    <property type="term" value="F:hydrolase activity"/>
    <property type="evidence" value="ECO:0007669"/>
    <property type="project" value="UniProtKB-KW"/>
</dbReference>
<dbReference type="Pfam" id="PF17917">
    <property type="entry name" value="RT_RNaseH"/>
    <property type="match status" value="1"/>
</dbReference>
<evidence type="ECO:0000259" key="8">
    <source>
        <dbReference type="Pfam" id="PF00385"/>
    </source>
</evidence>
<keyword evidence="7" id="KW-0695">RNA-directed DNA polymerase</keyword>
<dbReference type="InterPro" id="IPR043128">
    <property type="entry name" value="Rev_trsase/Diguanyl_cyclase"/>
</dbReference>
<feature type="domain" description="Reverse transcriptase RNase H-like" evidence="9">
    <location>
        <begin position="73"/>
        <end position="111"/>
    </location>
</feature>
<dbReference type="InterPro" id="IPR023780">
    <property type="entry name" value="Chromo_domain"/>
</dbReference>
<dbReference type="InterPro" id="IPR056924">
    <property type="entry name" value="SH3_Tf2-1"/>
</dbReference>
<dbReference type="Gene3D" id="2.40.70.10">
    <property type="entry name" value="Acid Proteases"/>
    <property type="match status" value="1"/>
</dbReference>
<evidence type="ECO:0000256" key="2">
    <source>
        <dbReference type="ARBA" id="ARBA00022679"/>
    </source>
</evidence>
<evidence type="ECO:0000256" key="6">
    <source>
        <dbReference type="ARBA" id="ARBA00022801"/>
    </source>
</evidence>
<dbReference type="Pfam" id="PF08284">
    <property type="entry name" value="RVP_2"/>
    <property type="match status" value="1"/>
</dbReference>
<organism evidence="11 12">
    <name type="scientific">Solanum verrucosum</name>
    <dbReference type="NCBI Taxonomy" id="315347"/>
    <lineage>
        <taxon>Eukaryota</taxon>
        <taxon>Viridiplantae</taxon>
        <taxon>Streptophyta</taxon>
        <taxon>Embryophyta</taxon>
        <taxon>Tracheophyta</taxon>
        <taxon>Spermatophyta</taxon>
        <taxon>Magnoliopsida</taxon>
        <taxon>eudicotyledons</taxon>
        <taxon>Gunneridae</taxon>
        <taxon>Pentapetalae</taxon>
        <taxon>asterids</taxon>
        <taxon>lamiids</taxon>
        <taxon>Solanales</taxon>
        <taxon>Solanaceae</taxon>
        <taxon>Solanoideae</taxon>
        <taxon>Solaneae</taxon>
        <taxon>Solanum</taxon>
    </lineage>
</organism>
<evidence type="ECO:0000256" key="5">
    <source>
        <dbReference type="ARBA" id="ARBA00022759"/>
    </source>
</evidence>
<evidence type="ECO:0000259" key="10">
    <source>
        <dbReference type="Pfam" id="PF24626"/>
    </source>
</evidence>
<dbReference type="InterPro" id="IPR043502">
    <property type="entry name" value="DNA/RNA_pol_sf"/>
</dbReference>
<evidence type="ECO:0000256" key="7">
    <source>
        <dbReference type="ARBA" id="ARBA00022918"/>
    </source>
</evidence>
<dbReference type="InterPro" id="IPR041373">
    <property type="entry name" value="RT_RNaseH"/>
</dbReference>
<keyword evidence="3" id="KW-0548">Nucleotidyltransferase</keyword>
<dbReference type="Pfam" id="PF24626">
    <property type="entry name" value="SH3_Tf2-1"/>
    <property type="match status" value="1"/>
</dbReference>
<dbReference type="GO" id="GO:0004519">
    <property type="term" value="F:endonuclease activity"/>
    <property type="evidence" value="ECO:0007669"/>
    <property type="project" value="UniProtKB-KW"/>
</dbReference>
<dbReference type="PANTHER" id="PTHR46148">
    <property type="entry name" value="CHROMO DOMAIN-CONTAINING PROTEIN"/>
    <property type="match status" value="1"/>
</dbReference>
<keyword evidence="12" id="KW-1185">Reference proteome</keyword>
<name>A0AAF0UAQ6_SOLVR</name>
<dbReference type="EC" id="2.7.7.49" evidence="1"/>
<evidence type="ECO:0000313" key="11">
    <source>
        <dbReference type="EMBL" id="WMV42507.1"/>
    </source>
</evidence>
<keyword evidence="4" id="KW-0540">Nuclease</keyword>
<dbReference type="GO" id="GO:0003964">
    <property type="term" value="F:RNA-directed DNA polymerase activity"/>
    <property type="evidence" value="ECO:0007669"/>
    <property type="project" value="UniProtKB-KW"/>
</dbReference>